<dbReference type="PRINTS" id="PR00081">
    <property type="entry name" value="GDHRDH"/>
</dbReference>
<dbReference type="Proteomes" id="UP001172673">
    <property type="component" value="Unassembled WGS sequence"/>
</dbReference>
<dbReference type="AlphaFoldDB" id="A0AA38X8B9"/>
<accession>A0AA38X8B9</accession>
<dbReference type="CDD" id="cd05233">
    <property type="entry name" value="SDR_c"/>
    <property type="match status" value="1"/>
</dbReference>
<comment type="caution">
    <text evidence="4">The sequence shown here is derived from an EMBL/GenBank/DDBJ whole genome shotgun (WGS) entry which is preliminary data.</text>
</comment>
<dbReference type="InterPro" id="IPR002347">
    <property type="entry name" value="SDR_fam"/>
</dbReference>
<dbReference type="SUPFAM" id="SSF51735">
    <property type="entry name" value="NAD(P)-binding Rossmann-fold domains"/>
    <property type="match status" value="1"/>
</dbReference>
<keyword evidence="5" id="KW-1185">Reference proteome</keyword>
<dbReference type="PRINTS" id="PR00080">
    <property type="entry name" value="SDRFAMILY"/>
</dbReference>
<dbReference type="EMBL" id="JAPDRK010000010">
    <property type="protein sequence ID" value="KAJ9608408.1"/>
    <property type="molecule type" value="Genomic_DNA"/>
</dbReference>
<comment type="similarity">
    <text evidence="1 3">Belongs to the short-chain dehydrogenases/reductases (SDR) family.</text>
</comment>
<evidence type="ECO:0000256" key="3">
    <source>
        <dbReference type="RuleBase" id="RU000363"/>
    </source>
</evidence>
<dbReference type="Gene3D" id="3.40.50.720">
    <property type="entry name" value="NAD(P)-binding Rossmann-like Domain"/>
    <property type="match status" value="1"/>
</dbReference>
<dbReference type="GO" id="GO:0016616">
    <property type="term" value="F:oxidoreductase activity, acting on the CH-OH group of donors, NAD or NADP as acceptor"/>
    <property type="evidence" value="ECO:0007669"/>
    <property type="project" value="TreeGrafter"/>
</dbReference>
<dbReference type="PANTHER" id="PTHR24322:SF736">
    <property type="entry name" value="RETINOL DEHYDROGENASE 10"/>
    <property type="match status" value="1"/>
</dbReference>
<dbReference type="InterPro" id="IPR036291">
    <property type="entry name" value="NAD(P)-bd_dom_sf"/>
</dbReference>
<name>A0AA38X8B9_9EURO</name>
<sequence length="313" mass="34679">MDPAKFPKSAVPLNHAQYGPITDENLKGINQGKVALVTGGARGIGRAISIKLAISGANIAILDRLESELSETKRLAEEHGVKVKTYVVDVTDIEALRGVLKQVESDLGEIDILVNNAGVSPGKPQWMESFEDFWRTIEINFKSTMATSWYMLPKFRERKRGVIVNIASRAATVDFPFAVGYNSSKAAVARATFTLQEEVELDGLGDGVQLYALHPGGVPTTMSKKEIREELLQKYPSMTQHGTDFQALFKDPPELCGATVTYLAAGKAKELRGMYWDCRQDIEKVKAYGREKLQNEGKYTLKVEFLEGYENEP</sequence>
<evidence type="ECO:0008006" key="6">
    <source>
        <dbReference type="Google" id="ProtNLM"/>
    </source>
</evidence>
<protein>
    <recommendedName>
        <fullName evidence="6">NAD(P)-binding protein</fullName>
    </recommendedName>
</protein>
<dbReference type="PANTHER" id="PTHR24322">
    <property type="entry name" value="PKSB"/>
    <property type="match status" value="1"/>
</dbReference>
<evidence type="ECO:0000313" key="4">
    <source>
        <dbReference type="EMBL" id="KAJ9608408.1"/>
    </source>
</evidence>
<keyword evidence="2" id="KW-0560">Oxidoreductase</keyword>
<reference evidence="4" key="1">
    <citation type="submission" date="2022-10" db="EMBL/GenBank/DDBJ databases">
        <title>Culturing micro-colonial fungi from biological soil crusts in the Mojave desert and describing Neophaeococcomyces mojavensis, and introducing the new genera and species Taxawa tesnikishii.</title>
        <authorList>
            <person name="Kurbessoian T."/>
            <person name="Stajich J.E."/>
        </authorList>
    </citation>
    <scope>NUCLEOTIDE SEQUENCE</scope>
    <source>
        <strain evidence="4">TK_41</strain>
    </source>
</reference>
<evidence type="ECO:0000256" key="1">
    <source>
        <dbReference type="ARBA" id="ARBA00006484"/>
    </source>
</evidence>
<gene>
    <name evidence="4" type="ORF">H2200_007396</name>
</gene>
<organism evidence="4 5">
    <name type="scientific">Cladophialophora chaetospira</name>
    <dbReference type="NCBI Taxonomy" id="386627"/>
    <lineage>
        <taxon>Eukaryota</taxon>
        <taxon>Fungi</taxon>
        <taxon>Dikarya</taxon>
        <taxon>Ascomycota</taxon>
        <taxon>Pezizomycotina</taxon>
        <taxon>Eurotiomycetes</taxon>
        <taxon>Chaetothyriomycetidae</taxon>
        <taxon>Chaetothyriales</taxon>
        <taxon>Herpotrichiellaceae</taxon>
        <taxon>Cladophialophora</taxon>
    </lineage>
</organism>
<evidence type="ECO:0000256" key="2">
    <source>
        <dbReference type="ARBA" id="ARBA00023002"/>
    </source>
</evidence>
<dbReference type="Pfam" id="PF00106">
    <property type="entry name" value="adh_short"/>
    <property type="match status" value="1"/>
</dbReference>
<evidence type="ECO:0000313" key="5">
    <source>
        <dbReference type="Proteomes" id="UP001172673"/>
    </source>
</evidence>
<proteinExistence type="inferred from homology"/>